<proteinExistence type="predicted"/>
<organism evidence="1 2">
    <name type="scientific">Flavobacterium yafengii</name>
    <dbReference type="NCBI Taxonomy" id="3041253"/>
    <lineage>
        <taxon>Bacteria</taxon>
        <taxon>Pseudomonadati</taxon>
        <taxon>Bacteroidota</taxon>
        <taxon>Flavobacteriia</taxon>
        <taxon>Flavobacteriales</taxon>
        <taxon>Flavobacteriaceae</taxon>
        <taxon>Flavobacterium</taxon>
    </lineage>
</organism>
<keyword evidence="2" id="KW-1185">Reference proteome</keyword>
<evidence type="ECO:0000313" key="2">
    <source>
        <dbReference type="Proteomes" id="UP001228643"/>
    </source>
</evidence>
<reference evidence="1 2" key="1">
    <citation type="submission" date="2023-04" db="EMBL/GenBank/DDBJ databases">
        <title>Two novel species of Flavobacterium.</title>
        <authorList>
            <person name="Liu Q."/>
            <person name="Xin Y.-H."/>
        </authorList>
    </citation>
    <scope>NUCLEOTIDE SEQUENCE [LARGE SCALE GENOMIC DNA]</scope>
    <source>
        <strain evidence="1 2">LB2P87</strain>
    </source>
</reference>
<protein>
    <recommendedName>
        <fullName evidence="3">YopX protein domain-containing protein</fullName>
    </recommendedName>
</protein>
<dbReference type="RefSeq" id="WP_282718277.1">
    <property type="nucleotide sequence ID" value="NZ_JASCRY010000008.1"/>
</dbReference>
<dbReference type="EMBL" id="JASCRY010000008">
    <property type="protein sequence ID" value="MDI5951292.1"/>
    <property type="molecule type" value="Genomic_DNA"/>
</dbReference>
<name>A0AAW6TVC9_9FLAO</name>
<gene>
    <name evidence="1" type="ORF">QLS97_16695</name>
</gene>
<evidence type="ECO:0008006" key="3">
    <source>
        <dbReference type="Google" id="ProtNLM"/>
    </source>
</evidence>
<accession>A0AAW6TVC9</accession>
<comment type="caution">
    <text evidence="1">The sequence shown here is derived from an EMBL/GenBank/DDBJ whole genome shotgun (WGS) entry which is preliminary data.</text>
</comment>
<dbReference type="Proteomes" id="UP001228643">
    <property type="component" value="Unassembled WGS sequence"/>
</dbReference>
<sequence>MEIPYSIIGILITEDNTKKVPLDRIGLINDDNFDHQNHIHEETYDLYDGEEAYRCGNIVDKNGNELYDVERARIIRYIENFENPVVNKSHGKCCRDEW</sequence>
<dbReference type="AlphaFoldDB" id="A0AAW6TVC9"/>
<evidence type="ECO:0000313" key="1">
    <source>
        <dbReference type="EMBL" id="MDI5951292.1"/>
    </source>
</evidence>